<sequence>MTSLSLGSYHEVRERRHGHFFSVSLYRSFNLHIRSRWLFDVDRWFHFALPASTAREAHDDIVQGMEEARAAWLQHSPSVLLSHQPYELRDMLGRSDNRFHMYRMKDDEVAKALYNEVKDGSLIFVPERDEMRKCVQAIREQREKASRTASARAQQPADADMLSSLYGNSPRVPQNAGTPSYSPRVGSLGEAQPFEYSEDIPTGGEMQTAWLPSEGGSPNQWVENTSGKKQWRLYDGDGNAAVDIDFGHDHGFGVPHSLNWENGVRDKGNAFSLLPW</sequence>
<dbReference type="EMBL" id="FNKX01000002">
    <property type="protein sequence ID" value="SDR54720.1"/>
    <property type="molecule type" value="Genomic_DNA"/>
</dbReference>
<evidence type="ECO:0000313" key="2">
    <source>
        <dbReference type="EMBL" id="SDR54720.1"/>
    </source>
</evidence>
<dbReference type="AlphaFoldDB" id="A0A1H1JY54"/>
<feature type="region of interest" description="Disordered" evidence="1">
    <location>
        <begin position="143"/>
        <end position="181"/>
    </location>
</feature>
<keyword evidence="3" id="KW-1185">Reference proteome</keyword>
<dbReference type="Proteomes" id="UP000199365">
    <property type="component" value="Unassembled WGS sequence"/>
</dbReference>
<dbReference type="STRING" id="157910.SAMN05445850_5928"/>
<evidence type="ECO:0000256" key="1">
    <source>
        <dbReference type="SAM" id="MobiDB-lite"/>
    </source>
</evidence>
<dbReference type="RefSeq" id="WP_244144743.1">
    <property type="nucleotide sequence ID" value="NZ_FNKX01000002.1"/>
</dbReference>
<feature type="region of interest" description="Disordered" evidence="1">
    <location>
        <begin position="203"/>
        <end position="223"/>
    </location>
</feature>
<evidence type="ECO:0000313" key="3">
    <source>
        <dbReference type="Proteomes" id="UP000199365"/>
    </source>
</evidence>
<gene>
    <name evidence="2" type="ORF">SAMN05445850_5928</name>
</gene>
<protein>
    <submittedName>
        <fullName evidence="2">Uncharacterized protein</fullName>
    </submittedName>
</protein>
<proteinExistence type="predicted"/>
<accession>A0A1H1JY54</accession>
<feature type="compositionally biased region" description="Polar residues" evidence="1">
    <location>
        <begin position="165"/>
        <end position="181"/>
    </location>
</feature>
<name>A0A1H1JY54_9BURK</name>
<organism evidence="2 3">
    <name type="scientific">Paraburkholderia tuberum</name>
    <dbReference type="NCBI Taxonomy" id="157910"/>
    <lineage>
        <taxon>Bacteria</taxon>
        <taxon>Pseudomonadati</taxon>
        <taxon>Pseudomonadota</taxon>
        <taxon>Betaproteobacteria</taxon>
        <taxon>Burkholderiales</taxon>
        <taxon>Burkholderiaceae</taxon>
        <taxon>Paraburkholderia</taxon>
    </lineage>
</organism>
<reference evidence="3" key="1">
    <citation type="submission" date="2016-10" db="EMBL/GenBank/DDBJ databases">
        <authorList>
            <person name="Varghese N."/>
            <person name="Submissions S."/>
        </authorList>
    </citation>
    <scope>NUCLEOTIDE SEQUENCE [LARGE SCALE GENOMIC DNA]</scope>
    <source>
        <strain evidence="3">DUS833</strain>
    </source>
</reference>